<accession>A0A2W4TKQ1</accession>
<name>A0A2W4TKQ1_9GAMM</name>
<comment type="caution">
    <text evidence="1">The sequence shown here is derived from an EMBL/GenBank/DDBJ whole genome shotgun (WGS) entry which is preliminary data.</text>
</comment>
<dbReference type="Proteomes" id="UP000249396">
    <property type="component" value="Unassembled WGS sequence"/>
</dbReference>
<dbReference type="EMBL" id="QJPH01000137">
    <property type="protein sequence ID" value="PZN84984.1"/>
    <property type="molecule type" value="Genomic_DNA"/>
</dbReference>
<protein>
    <submittedName>
        <fullName evidence="1">Uncharacterized protein</fullName>
    </submittedName>
</protein>
<evidence type="ECO:0000313" key="2">
    <source>
        <dbReference type="Proteomes" id="UP000249396"/>
    </source>
</evidence>
<organism evidence="1 2">
    <name type="scientific">Candidatus Methylumidiphilus alinenensis</name>
    <dbReference type="NCBI Taxonomy" id="2202197"/>
    <lineage>
        <taxon>Bacteria</taxon>
        <taxon>Pseudomonadati</taxon>
        <taxon>Pseudomonadota</taxon>
        <taxon>Gammaproteobacteria</taxon>
        <taxon>Methylococcales</taxon>
        <taxon>Candidatus Methylumidiphilus</taxon>
    </lineage>
</organism>
<gene>
    <name evidence="1" type="ORF">DM484_01910</name>
</gene>
<feature type="non-terminal residue" evidence="1">
    <location>
        <position position="1"/>
    </location>
</feature>
<sequence length="69" mass="7976">HRYGYRPLLLETFVEKDRFTGTCYRAANWLHVGQTQGRGKLGPSGKQSVPIKDVWLYPLGKGFKNRLIR</sequence>
<evidence type="ECO:0000313" key="1">
    <source>
        <dbReference type="EMBL" id="PZN84984.1"/>
    </source>
</evidence>
<dbReference type="InterPro" id="IPR025639">
    <property type="entry name" value="DruA"/>
</dbReference>
<dbReference type="AlphaFoldDB" id="A0A2W4TKQ1"/>
<reference evidence="1 2" key="1">
    <citation type="journal article" date="2018" name="Aquat. Microb. Ecol.">
        <title>Gammaproteobacterial methanotrophs dominate.</title>
        <authorList>
            <person name="Rissanen A.J."/>
            <person name="Saarenheimo J."/>
            <person name="Tiirola M."/>
            <person name="Peura S."/>
            <person name="Aalto S.L."/>
            <person name="Karvinen A."/>
            <person name="Nykanen H."/>
        </authorList>
    </citation>
    <scope>NUCLEOTIDE SEQUENCE [LARGE SCALE GENOMIC DNA]</scope>
    <source>
        <strain evidence="1">AMbin10</strain>
    </source>
</reference>
<dbReference type="Pfam" id="PF14236">
    <property type="entry name" value="DruA"/>
    <property type="match status" value="1"/>
</dbReference>
<proteinExistence type="predicted"/>